<sequence>MQIEVNETTSMVDDQIQTVISGLTPYSRLNIQLKTTLPWCPSVEFSSYANYIADSTGIVDLNTVAPIEGTYEHANPMGLVYSLQVTEPLNQDLATNITIDHPMVFHFTFETDMQRETLQIKRLFKTDDIIVTPIYDSFNGRLFHNGDPTRKTILMLGGSDGQMEALSLLAAPLASRGFTVLVIPYFGAEDLPERLEMVPLECFEKVFHWIETSNLTQMGDIYLHGTSKGRELALLLASRYPQVKKVVAVEPHTYCFQALNGLMSGNLVSSWSYGGASTPFIPVENNIFFEELNKDVENNSPFGFASTYKRAIEKATNREEARIKIENASADLLLICGKSDNIWNSYDGCLELLKAAKSNDYIQDVKLLAYEDMGHPLPIPYILPITLTLRMPMHGGIFTSGGTVEGNSNAQYDSWKKTIAFFQAS</sequence>
<dbReference type="InterPro" id="IPR014940">
    <property type="entry name" value="BAAT_C"/>
</dbReference>
<dbReference type="Pfam" id="PF08840">
    <property type="entry name" value="BAAT_C"/>
    <property type="match status" value="1"/>
</dbReference>
<dbReference type="PIRSF" id="PIRSF016521">
    <property type="entry name" value="Acyl-CoA_hydro"/>
    <property type="match status" value="1"/>
</dbReference>
<dbReference type="GO" id="GO:0047617">
    <property type="term" value="F:fatty acyl-CoA hydrolase activity"/>
    <property type="evidence" value="ECO:0007669"/>
    <property type="project" value="TreeGrafter"/>
</dbReference>
<dbReference type="HOGENOM" id="CLU_029849_3_0_9"/>
<dbReference type="PATRIC" id="fig|768706.3.peg.2485"/>
<feature type="domain" description="BAAT/Acyl-CoA thioester hydrolase C-terminal" evidence="4">
    <location>
        <begin position="198"/>
        <end position="423"/>
    </location>
</feature>
<dbReference type="EMBL" id="CP003108">
    <property type="protein sequence ID" value="AET68036.1"/>
    <property type="molecule type" value="Genomic_DNA"/>
</dbReference>
<evidence type="ECO:0000256" key="1">
    <source>
        <dbReference type="ARBA" id="ARBA00006538"/>
    </source>
</evidence>
<name>G7WGF9_DESOD</name>
<accession>G7WGF9</accession>
<gene>
    <name evidence="5" type="ordered locus">Desor_2472</name>
</gene>
<feature type="active site" description="Charge relay system" evidence="2">
    <location>
        <position position="375"/>
    </location>
</feature>
<keyword evidence="6" id="KW-1185">Reference proteome</keyword>
<proteinExistence type="inferred from homology"/>
<protein>
    <submittedName>
        <fullName evidence="5">Lysophospholipase</fullName>
    </submittedName>
</protein>
<dbReference type="PANTHER" id="PTHR10824:SF4">
    <property type="entry name" value="ACYL-COENZYME A THIOESTERASE 1-LIKE"/>
    <property type="match status" value="1"/>
</dbReference>
<evidence type="ECO:0000313" key="6">
    <source>
        <dbReference type="Proteomes" id="UP000006346"/>
    </source>
</evidence>
<dbReference type="Gene3D" id="3.40.50.1820">
    <property type="entry name" value="alpha/beta hydrolase"/>
    <property type="match status" value="1"/>
</dbReference>
<evidence type="ECO:0000259" key="3">
    <source>
        <dbReference type="Pfam" id="PF04775"/>
    </source>
</evidence>
<dbReference type="RefSeq" id="WP_014184844.1">
    <property type="nucleotide sequence ID" value="NC_016584.1"/>
</dbReference>
<dbReference type="SUPFAM" id="SSF53474">
    <property type="entry name" value="alpha/beta-Hydrolases"/>
    <property type="match status" value="1"/>
</dbReference>
<evidence type="ECO:0000313" key="5">
    <source>
        <dbReference type="EMBL" id="AET68036.1"/>
    </source>
</evidence>
<dbReference type="Proteomes" id="UP000006346">
    <property type="component" value="Chromosome"/>
</dbReference>
<dbReference type="Pfam" id="PF04775">
    <property type="entry name" value="Bile_Hydr_Trans"/>
    <property type="match status" value="1"/>
</dbReference>
<dbReference type="Gene3D" id="2.60.40.2240">
    <property type="entry name" value="Acyl-CoA thioester hydrolase/BAAT N-terminal domain"/>
    <property type="match status" value="1"/>
</dbReference>
<dbReference type="eggNOG" id="COG1073">
    <property type="taxonomic scope" value="Bacteria"/>
</dbReference>
<dbReference type="InterPro" id="IPR029058">
    <property type="entry name" value="AB_hydrolase_fold"/>
</dbReference>
<feature type="domain" description="Acyl-CoA thioester hydrolase/bile acid-CoA amino acid N-acetyltransferase" evidence="3">
    <location>
        <begin position="13"/>
        <end position="134"/>
    </location>
</feature>
<feature type="active site" description="Charge relay system" evidence="2">
    <location>
        <position position="340"/>
    </location>
</feature>
<feature type="active site" description="Charge relay system" evidence="2">
    <location>
        <position position="227"/>
    </location>
</feature>
<dbReference type="STRING" id="768706.Desor_2472"/>
<dbReference type="OrthoDB" id="8922993at2"/>
<reference evidence="5 6" key="2">
    <citation type="journal article" date="2012" name="J. Bacteriol.">
        <title>Complete genome sequences of Desulfosporosinus orientis DSM765T, Desulfosporosinus youngiae DSM17734T, Desulfosporosinus meridiei DSM13257T, and Desulfosporosinus acidiphilus DSM22704T.</title>
        <authorList>
            <person name="Pester M."/>
            <person name="Brambilla E."/>
            <person name="Alazard D."/>
            <person name="Rattei T."/>
            <person name="Weinmaier T."/>
            <person name="Han J."/>
            <person name="Lucas S."/>
            <person name="Lapidus A."/>
            <person name="Cheng J.F."/>
            <person name="Goodwin L."/>
            <person name="Pitluck S."/>
            <person name="Peters L."/>
            <person name="Ovchinnikova G."/>
            <person name="Teshima H."/>
            <person name="Detter J.C."/>
            <person name="Han C.S."/>
            <person name="Tapia R."/>
            <person name="Land M.L."/>
            <person name="Hauser L."/>
            <person name="Kyrpides N.C."/>
            <person name="Ivanova N.N."/>
            <person name="Pagani I."/>
            <person name="Huntmann M."/>
            <person name="Wei C.L."/>
            <person name="Davenport K.W."/>
            <person name="Daligault H."/>
            <person name="Chain P.S."/>
            <person name="Chen A."/>
            <person name="Mavromatis K."/>
            <person name="Markowitz V."/>
            <person name="Szeto E."/>
            <person name="Mikhailova N."/>
            <person name="Pati A."/>
            <person name="Wagner M."/>
            <person name="Woyke T."/>
            <person name="Ollivier B."/>
            <person name="Klenk H.P."/>
            <person name="Spring S."/>
            <person name="Loy A."/>
        </authorList>
    </citation>
    <scope>NUCLEOTIDE SEQUENCE [LARGE SCALE GENOMIC DNA]</scope>
    <source>
        <strain evidence="6">ATCC 19365 / DSM 765 / NCIMB 8382 / VKM B-1628</strain>
    </source>
</reference>
<dbReference type="GO" id="GO:0006631">
    <property type="term" value="P:fatty acid metabolic process"/>
    <property type="evidence" value="ECO:0007669"/>
    <property type="project" value="TreeGrafter"/>
</dbReference>
<evidence type="ECO:0000259" key="4">
    <source>
        <dbReference type="Pfam" id="PF08840"/>
    </source>
</evidence>
<dbReference type="InterPro" id="IPR006862">
    <property type="entry name" value="Thio_Ohase/aa_AcTrfase"/>
</dbReference>
<reference evidence="6" key="1">
    <citation type="submission" date="2011-11" db="EMBL/GenBank/DDBJ databases">
        <title>Complete sequence of Desulfosporosinus orientis DSM 765.</title>
        <authorList>
            <person name="Lucas S."/>
            <person name="Han J."/>
            <person name="Lapidus A."/>
            <person name="Cheng J.-F."/>
            <person name="Goodwin L."/>
            <person name="Pitluck S."/>
            <person name="Peters L."/>
            <person name="Ovchinnikova G."/>
            <person name="Teshima H."/>
            <person name="Detter J.C."/>
            <person name="Han C."/>
            <person name="Tapia R."/>
            <person name="Land M."/>
            <person name="Hauser L."/>
            <person name="Kyrpides N."/>
            <person name="Ivanova N."/>
            <person name="Pagani I."/>
            <person name="Pester M."/>
            <person name="Spring S."/>
            <person name="Ollivier B."/>
            <person name="Rattei T."/>
            <person name="Klenk H.-P."/>
            <person name="Wagner M."/>
            <person name="Loy A."/>
            <person name="Woyke T."/>
        </authorList>
    </citation>
    <scope>NUCLEOTIDE SEQUENCE [LARGE SCALE GENOMIC DNA]</scope>
    <source>
        <strain evidence="6">ATCC 19365 / DSM 765 / NCIMB 8382 / VKM B-1628</strain>
    </source>
</reference>
<dbReference type="AlphaFoldDB" id="G7WGF9"/>
<evidence type="ECO:0000256" key="2">
    <source>
        <dbReference type="PIRSR" id="PIRSR016521-1"/>
    </source>
</evidence>
<comment type="similarity">
    <text evidence="1">Belongs to the C/M/P thioester hydrolase family.</text>
</comment>
<dbReference type="GO" id="GO:0006637">
    <property type="term" value="P:acyl-CoA metabolic process"/>
    <property type="evidence" value="ECO:0007669"/>
    <property type="project" value="InterPro"/>
</dbReference>
<dbReference type="KEGG" id="dor:Desor_2472"/>
<dbReference type="PANTHER" id="PTHR10824">
    <property type="entry name" value="ACYL-COENZYME A THIOESTERASE-RELATED"/>
    <property type="match status" value="1"/>
</dbReference>
<dbReference type="InterPro" id="IPR016662">
    <property type="entry name" value="Acyl-CoA_thioEstase_long-chain"/>
</dbReference>
<dbReference type="InterPro" id="IPR042490">
    <property type="entry name" value="Thio_Ohase/BAAT_N"/>
</dbReference>
<organism evidence="5 6">
    <name type="scientific">Desulfosporosinus orientis (strain ATCC 19365 / DSM 765 / NCIMB 8382 / VKM B-1628 / Singapore I)</name>
    <name type="common">Desulfotomaculum orientis</name>
    <dbReference type="NCBI Taxonomy" id="768706"/>
    <lineage>
        <taxon>Bacteria</taxon>
        <taxon>Bacillati</taxon>
        <taxon>Bacillota</taxon>
        <taxon>Clostridia</taxon>
        <taxon>Eubacteriales</taxon>
        <taxon>Desulfitobacteriaceae</taxon>
        <taxon>Desulfosporosinus</taxon>
    </lineage>
</organism>